<dbReference type="Gene3D" id="3.90.550.10">
    <property type="entry name" value="Spore Coat Polysaccharide Biosynthesis Protein SpsA, Chain A"/>
    <property type="match status" value="3"/>
</dbReference>
<proteinExistence type="predicted"/>
<dbReference type="PANTHER" id="PTHR43179">
    <property type="entry name" value="RHAMNOSYLTRANSFERASE WBBL"/>
    <property type="match status" value="1"/>
</dbReference>
<organism evidence="2 3">
    <name type="scientific">Dyella agri</name>
    <dbReference type="NCBI Taxonomy" id="1926869"/>
    <lineage>
        <taxon>Bacteria</taxon>
        <taxon>Pseudomonadati</taxon>
        <taxon>Pseudomonadota</taxon>
        <taxon>Gammaproteobacteria</taxon>
        <taxon>Lysobacterales</taxon>
        <taxon>Rhodanobacteraceae</taxon>
        <taxon>Dyella</taxon>
    </lineage>
</organism>
<sequence length="1178" mass="133444">MSNTDTAQLQRQCEQLQGRIAFMRQFFDEHALREKARLRAGDAARLARLRDRPDYEEAYGEQPLVSVIVPTYNRAELIVERTLPSVLRQDHPRWELLIVGDCMDAAQAAILREAERIDPRVRFHNLRRRGRYPSTKGPMWYVAGIKPVNFGLRLARGAWIAHLDDDDEFLPDHLSRLLRTARENRAEWAHGRVRFLDDQRNEQCVVGSAVPRLSEISRIGSIYHAGLKTFRYNPGCWKYFYPGDWDLWERLLDMGVRHAHTEEITAIHHGDYFRASVLEQQQAPALHFRPVRPEEQYRHWLAPQQLSDGQAALAQDRQPRCRVQVCVIDADGIPADVQASLDSLARQQYEDLQICVLSDRDDVYRGETSARPLRGDWVARFNELARTGDADWLLPLFAGDELAPHALLLLAENAGMHPEQSCCYVDEDSRGREGYEQPIFKPDLNLDMLRSYPYLGRTLAMRRESLLALNGLDAGHGPLAHYDFVFRSIEQLGLESVGHLAEVLYHAGQPFAQWLASAPVREQAPAIVGAHLDRLGIAHELLPGAFGGISRVRYLCDRQPPVSIIIPTRDQLPMLNGLIDSLIAKTSYRNYELLIVDNDSRDPAACAYLDGIERLNNPQLRVLRWPHPFNYSAINNFAAAQARGEYLILLNNDTAVLHEDWIEALLNHAQRPEVGIVGAKLHYPDGRIQHAGVVLGLRGPADHPFIGEAMDAPGYMHRLQVDQNYTVVTAACLMVRTSVYEEVGGLDEQDFKVSYNDVDLCLKVNRAGYLTVWTPYARLMHEGSVSQNKVDTSAREAKHARFKGEQQAMYRKWMPLLARDPAYNRNLSLAGNGFELDQARSLAWQPFGQPLLPRLFCVAADANGCGHYRIRQPFFAMQREGLAEGIVAPMHLEPIAMERYAPSTIVLQRQLTDSQIETLRGYRDFSRAFKVYELDDYLPNLPLKSVHRDGVPKDILKSLRKAVALTDRFVVSTAPLAEQFADLHSDIRVVPNRLPVDWWGQLTARRRKGSKPRVGWAGGSSHRGDLELIADVVRELAGEVEWVFFGMCPEKLRPHVHEHHEGVAIDKYPAALAALDLDLALAPLEDNLFNACKSNLRLLEYGACGFPVVCSDIVCYRGDLPVTRVRNRFKEWVDAIRMHTADLDAAARMGDALRDAVRRDCMLIGDNLVAWRDAWLPG</sequence>
<dbReference type="InterPro" id="IPR029044">
    <property type="entry name" value="Nucleotide-diphossugar_trans"/>
</dbReference>
<dbReference type="SUPFAM" id="SSF53756">
    <property type="entry name" value="UDP-Glycosyltransferase/glycogen phosphorylase"/>
    <property type="match status" value="1"/>
</dbReference>
<evidence type="ECO:0000313" key="3">
    <source>
        <dbReference type="Proteomes" id="UP001620397"/>
    </source>
</evidence>
<feature type="domain" description="Glycosyltransferase 2-like" evidence="1">
    <location>
        <begin position="66"/>
        <end position="129"/>
    </location>
</feature>
<feature type="domain" description="Glycosyltransferase 2-like" evidence="1">
    <location>
        <begin position="148"/>
        <end position="195"/>
    </location>
</feature>
<comment type="caution">
    <text evidence="2">The sequence shown here is derived from an EMBL/GenBank/DDBJ whole genome shotgun (WGS) entry which is preliminary data.</text>
</comment>
<dbReference type="CDD" id="cd00761">
    <property type="entry name" value="Glyco_tranf_GTA_type"/>
    <property type="match status" value="1"/>
</dbReference>
<dbReference type="RefSeq" id="WP_404541348.1">
    <property type="nucleotide sequence ID" value="NZ_JADIKL010000009.1"/>
</dbReference>
<dbReference type="PANTHER" id="PTHR43179:SF7">
    <property type="entry name" value="RHAMNOSYLTRANSFERASE WBBL"/>
    <property type="match status" value="1"/>
</dbReference>
<keyword evidence="3" id="KW-1185">Reference proteome</keyword>
<reference evidence="2 3" key="1">
    <citation type="submission" date="2020-10" db="EMBL/GenBank/DDBJ databases">
        <title>Phylogeny of dyella-like bacteria.</title>
        <authorList>
            <person name="Fu J."/>
        </authorList>
    </citation>
    <scope>NUCLEOTIDE SEQUENCE [LARGE SCALE GENOMIC DNA]</scope>
    <source>
        <strain evidence="2 3">DKC-1</strain>
    </source>
</reference>
<evidence type="ECO:0000259" key="1">
    <source>
        <dbReference type="Pfam" id="PF00535"/>
    </source>
</evidence>
<evidence type="ECO:0000313" key="2">
    <source>
        <dbReference type="EMBL" id="MFK2932099.1"/>
    </source>
</evidence>
<gene>
    <name evidence="2" type="ORF">ISP14_15045</name>
</gene>
<name>A0ABW8KN80_9GAMM</name>
<dbReference type="EMBL" id="JADIKL010000009">
    <property type="protein sequence ID" value="MFK2932099.1"/>
    <property type="molecule type" value="Genomic_DNA"/>
</dbReference>
<dbReference type="Gene3D" id="3.40.50.2000">
    <property type="entry name" value="Glycogen Phosphorylase B"/>
    <property type="match status" value="1"/>
</dbReference>
<dbReference type="CDD" id="cd04186">
    <property type="entry name" value="GT_2_like_c"/>
    <property type="match status" value="1"/>
</dbReference>
<dbReference type="InterPro" id="IPR001173">
    <property type="entry name" value="Glyco_trans_2-like"/>
</dbReference>
<dbReference type="Pfam" id="PF00535">
    <property type="entry name" value="Glycos_transf_2"/>
    <property type="match status" value="3"/>
</dbReference>
<dbReference type="SUPFAM" id="SSF53448">
    <property type="entry name" value="Nucleotide-diphospho-sugar transferases"/>
    <property type="match status" value="3"/>
</dbReference>
<accession>A0ABW8KN80</accession>
<dbReference type="Proteomes" id="UP001620397">
    <property type="component" value="Unassembled WGS sequence"/>
</dbReference>
<feature type="domain" description="Glycosyltransferase 2-like" evidence="1">
    <location>
        <begin position="563"/>
        <end position="743"/>
    </location>
</feature>
<protein>
    <submittedName>
        <fullName evidence="2">Glycosyltransferase</fullName>
    </submittedName>
</protein>